<evidence type="ECO:0000256" key="9">
    <source>
        <dbReference type="ARBA" id="ARBA00023136"/>
    </source>
</evidence>
<feature type="domain" description="TonB-dependent receptor-like beta-barrel" evidence="13">
    <location>
        <begin position="426"/>
        <end position="952"/>
    </location>
</feature>
<evidence type="ECO:0000256" key="6">
    <source>
        <dbReference type="ARBA" id="ARBA00023004"/>
    </source>
</evidence>
<dbReference type="Gene3D" id="2.170.130.10">
    <property type="entry name" value="TonB-dependent receptor, plug domain"/>
    <property type="match status" value="1"/>
</dbReference>
<dbReference type="PANTHER" id="PTHR32552:SF81">
    <property type="entry name" value="TONB-DEPENDENT OUTER MEMBRANE RECEPTOR"/>
    <property type="match status" value="1"/>
</dbReference>
<evidence type="ECO:0000256" key="5">
    <source>
        <dbReference type="ARBA" id="ARBA00022692"/>
    </source>
</evidence>
<dbReference type="InterPro" id="IPR008969">
    <property type="entry name" value="CarboxyPept-like_regulatory"/>
</dbReference>
<organism evidence="15 16">
    <name type="scientific">Flavobacterium gilvum</name>
    <dbReference type="NCBI Taxonomy" id="1492737"/>
    <lineage>
        <taxon>Bacteria</taxon>
        <taxon>Pseudomonadati</taxon>
        <taxon>Bacteroidota</taxon>
        <taxon>Flavobacteriia</taxon>
        <taxon>Flavobacteriales</taxon>
        <taxon>Flavobacteriaceae</taxon>
        <taxon>Flavobacterium</taxon>
    </lineage>
</organism>
<dbReference type="InterPro" id="IPR012910">
    <property type="entry name" value="Plug_dom"/>
</dbReference>
<keyword evidence="8 12" id="KW-0798">TonB box</keyword>
<reference evidence="15 16" key="1">
    <citation type="submission" date="2016-10" db="EMBL/GenBank/DDBJ databases">
        <title>Flavobacterium gilvum sp. nov., isolated from stream water.</title>
        <authorList>
            <person name="Shin S.-K."/>
            <person name="Cho Y.-J."/>
            <person name="Yi H."/>
        </authorList>
    </citation>
    <scope>NUCLEOTIDE SEQUENCE [LARGE SCALE GENOMIC DNA]</scope>
    <source>
        <strain evidence="15 16">EM1308</strain>
    </source>
</reference>
<keyword evidence="6" id="KW-0408">Iron</keyword>
<dbReference type="NCBIfam" id="TIGR04056">
    <property type="entry name" value="OMP_RagA_SusC"/>
    <property type="match status" value="1"/>
</dbReference>
<protein>
    <submittedName>
        <fullName evidence="15">SusC/RagA family TonB-linked outer membrane protein</fullName>
    </submittedName>
</protein>
<evidence type="ECO:0000256" key="4">
    <source>
        <dbReference type="ARBA" id="ARBA00022496"/>
    </source>
</evidence>
<evidence type="ECO:0000256" key="8">
    <source>
        <dbReference type="ARBA" id="ARBA00023077"/>
    </source>
</evidence>
<evidence type="ECO:0000313" key="15">
    <source>
        <dbReference type="EMBL" id="AOW10711.1"/>
    </source>
</evidence>
<comment type="similarity">
    <text evidence="11 12">Belongs to the TonB-dependent receptor family.</text>
</comment>
<dbReference type="Pfam" id="PF13715">
    <property type="entry name" value="CarbopepD_reg_2"/>
    <property type="match status" value="1"/>
</dbReference>
<dbReference type="Pfam" id="PF00593">
    <property type="entry name" value="TonB_dep_Rec_b-barrel"/>
    <property type="match status" value="1"/>
</dbReference>
<dbReference type="RefSeq" id="WP_035634916.1">
    <property type="nucleotide sequence ID" value="NZ_CP017479.1"/>
</dbReference>
<dbReference type="Pfam" id="PF07715">
    <property type="entry name" value="Plug"/>
    <property type="match status" value="1"/>
</dbReference>
<evidence type="ECO:0000259" key="14">
    <source>
        <dbReference type="Pfam" id="PF07715"/>
    </source>
</evidence>
<dbReference type="NCBIfam" id="TIGR04057">
    <property type="entry name" value="SusC_RagA_signa"/>
    <property type="match status" value="1"/>
</dbReference>
<keyword evidence="16" id="KW-1185">Reference proteome</keyword>
<dbReference type="Gene3D" id="2.40.170.20">
    <property type="entry name" value="TonB-dependent receptor, beta-barrel domain"/>
    <property type="match status" value="1"/>
</dbReference>
<keyword evidence="10 11" id="KW-0998">Cell outer membrane</keyword>
<evidence type="ECO:0000256" key="12">
    <source>
        <dbReference type="RuleBase" id="RU003357"/>
    </source>
</evidence>
<evidence type="ECO:0000256" key="10">
    <source>
        <dbReference type="ARBA" id="ARBA00023237"/>
    </source>
</evidence>
<evidence type="ECO:0000256" key="3">
    <source>
        <dbReference type="ARBA" id="ARBA00022452"/>
    </source>
</evidence>
<dbReference type="InterPro" id="IPR036942">
    <property type="entry name" value="Beta-barrel_TonB_sf"/>
</dbReference>
<dbReference type="SUPFAM" id="SSF56935">
    <property type="entry name" value="Porins"/>
    <property type="match status" value="1"/>
</dbReference>
<keyword evidence="7" id="KW-0406">Ion transport</keyword>
<keyword evidence="4" id="KW-0410">Iron transport</keyword>
<evidence type="ECO:0000256" key="11">
    <source>
        <dbReference type="PROSITE-ProRule" id="PRU01360"/>
    </source>
</evidence>
<sequence>MRNFIVGFLALILLPAYMSGQVITGKVLDQTGLGIPGAFVVAGNVSAETDIDGNFSIAAKEGQILKISLVGFEAVSIPATAKPMTITMKESQDTALKEVVVIGYGTAKKKDLTGSSVKVSGKDVADKPNTNPVASIQGKVSGLSVVDSGKPGEKLDVRIRGTASRYQTQPLYVVDGLWTDNIDFINPNDIESMDILKDASSLAIFGARGANGVIIVTTKKAKEGKTTINFSTSLGIKHITNEPSLTDASNFKKLYDEQRINQGLPPYGYYNLYNANTDWIHAIENKGATIITHNISVTNGTEHNKLYVGAGYTEDEGLIKNEDYKRFTFNVNDELEISDAIKVGVNLGGSNSKLPQLHDFIRTLQATPIVEPYNQKQGMYNQLPSEIGGAQVGNPLLDVDGVANGTSLAEEFRFVGSVFTEIKFLEDFKFRASFSADLGNKDERKYSPVYNVWDNESNQATLYRSLALTDVWQYKTDDKKMQEDYLLTYTKSLGNHNITLLGGYNRNYQYYSQLSGNVKQYPNGTPIPHDPRFWYVNTFPYGDPTTKFAYSDQWDRASASYFTRLLYNYDGRYIVNASFRRDGSSDLREWQNFWTVGAAWDISKEKFMEEQKFFNNLKLKGSYGTLGNQYTSIHYPTYPNYKNGQSAVFGESLVPAYVLAYRNNPDLRWETVTSYEGGIEATMLDSRLKIEAAYYNKTTDDLLTFVDLGSEQFYTNSGKIENKGVEFSASWNDEINENWSYSLSGNFSTIDNVVKSVYIDGFQVFDGPSIMTAGAPMGSFYGYTVEGLYQSYADVLASPPSTLGAYGPGDFKYKDRNGDGKITPDDRSVIGNPTPDVSYGFSASLNYKNFSFSIDFAGVYGNEVYRNWGNGSTFAQFNYRTDRLDHWTAAGTSNWEPRINDGSSYNQLASTYMIEDGSYLRLRNVQFGYTFDTELLNKASIQSLRLYLNAQNPYTWTKASGFTPDIGGTPTQFGVDNGGYPVARVISLGLNVTF</sequence>
<dbReference type="InterPro" id="IPR000531">
    <property type="entry name" value="Beta-barrel_TonB"/>
</dbReference>
<keyword evidence="2 11" id="KW-0813">Transport</keyword>
<dbReference type="Proteomes" id="UP000175968">
    <property type="component" value="Chromosome"/>
</dbReference>
<dbReference type="InterPro" id="IPR039426">
    <property type="entry name" value="TonB-dep_rcpt-like"/>
</dbReference>
<name>A0AAC9I5A2_9FLAO</name>
<evidence type="ECO:0000256" key="7">
    <source>
        <dbReference type="ARBA" id="ARBA00023065"/>
    </source>
</evidence>
<evidence type="ECO:0000256" key="2">
    <source>
        <dbReference type="ARBA" id="ARBA00022448"/>
    </source>
</evidence>
<dbReference type="SUPFAM" id="SSF49464">
    <property type="entry name" value="Carboxypeptidase regulatory domain-like"/>
    <property type="match status" value="1"/>
</dbReference>
<dbReference type="EMBL" id="CP017479">
    <property type="protein sequence ID" value="AOW10711.1"/>
    <property type="molecule type" value="Genomic_DNA"/>
</dbReference>
<dbReference type="InterPro" id="IPR023997">
    <property type="entry name" value="TonB-dep_OMP_SusC/RagA_CS"/>
</dbReference>
<evidence type="ECO:0000313" key="16">
    <source>
        <dbReference type="Proteomes" id="UP000175968"/>
    </source>
</evidence>
<evidence type="ECO:0000256" key="1">
    <source>
        <dbReference type="ARBA" id="ARBA00004571"/>
    </source>
</evidence>
<comment type="subcellular location">
    <subcellularLocation>
        <location evidence="1 11">Cell outer membrane</location>
        <topology evidence="1 11">Multi-pass membrane protein</topology>
    </subcellularLocation>
</comment>
<keyword evidence="9 11" id="KW-0472">Membrane</keyword>
<dbReference type="PANTHER" id="PTHR32552">
    <property type="entry name" value="FERRICHROME IRON RECEPTOR-RELATED"/>
    <property type="match status" value="1"/>
</dbReference>
<gene>
    <name evidence="15" type="ORF">EM308_15080</name>
</gene>
<dbReference type="InterPro" id="IPR037066">
    <property type="entry name" value="Plug_dom_sf"/>
</dbReference>
<accession>A0AAC9I5A2</accession>
<dbReference type="InterPro" id="IPR023996">
    <property type="entry name" value="TonB-dep_OMP_SusC/RagA"/>
</dbReference>
<dbReference type="GO" id="GO:0006826">
    <property type="term" value="P:iron ion transport"/>
    <property type="evidence" value="ECO:0007669"/>
    <property type="project" value="UniProtKB-KW"/>
</dbReference>
<dbReference type="AlphaFoldDB" id="A0AAC9I5A2"/>
<proteinExistence type="inferred from homology"/>
<keyword evidence="3 11" id="KW-1134">Transmembrane beta strand</keyword>
<dbReference type="GO" id="GO:0009279">
    <property type="term" value="C:cell outer membrane"/>
    <property type="evidence" value="ECO:0007669"/>
    <property type="project" value="UniProtKB-SubCell"/>
</dbReference>
<evidence type="ECO:0000259" key="13">
    <source>
        <dbReference type="Pfam" id="PF00593"/>
    </source>
</evidence>
<keyword evidence="5 11" id="KW-0812">Transmembrane</keyword>
<dbReference type="PROSITE" id="PS52016">
    <property type="entry name" value="TONB_DEPENDENT_REC_3"/>
    <property type="match status" value="1"/>
</dbReference>
<dbReference type="KEGG" id="fgl:EM308_15080"/>
<feature type="domain" description="TonB-dependent receptor plug" evidence="14">
    <location>
        <begin position="109"/>
        <end position="213"/>
    </location>
</feature>